<dbReference type="EMBL" id="JBCLSQ010000015">
    <property type="protein sequence ID" value="MEY8538195.1"/>
    <property type="molecule type" value="Genomic_DNA"/>
</dbReference>
<sequence length="99" mass="11032">MSTTTHQVNFRAESSLYKQAKDTLDSEKVSVSEILNATLRKIATGAIDPIKFISSDTIDDDIFRTAFSDLKKEILVGHQAILEGRTTSLADVRKEFNLD</sequence>
<comment type="caution">
    <text evidence="1">The sequence shown here is derived from an EMBL/GenBank/DDBJ whole genome shotgun (WGS) entry which is preliminary data.</text>
</comment>
<proteinExistence type="predicted"/>
<reference evidence="1 2" key="1">
    <citation type="submission" date="2024-03" db="EMBL/GenBank/DDBJ databases">
        <title>Mouse gut bacterial collection (mGBC) of GemPharmatech.</title>
        <authorList>
            <person name="He Y."/>
            <person name="Dong L."/>
            <person name="Wu D."/>
            <person name="Gao X."/>
            <person name="Lin Z."/>
        </authorList>
    </citation>
    <scope>NUCLEOTIDE SEQUENCE [LARGE SCALE GENOMIC DNA]</scope>
    <source>
        <strain evidence="1 2">20-218</strain>
    </source>
</reference>
<keyword evidence="2" id="KW-1185">Reference proteome</keyword>
<dbReference type="Proteomes" id="UP001565242">
    <property type="component" value="Unassembled WGS sequence"/>
</dbReference>
<organism evidence="1 2">
    <name type="scientific">Lactococcus muris</name>
    <dbReference type="NCBI Taxonomy" id="2941330"/>
    <lineage>
        <taxon>Bacteria</taxon>
        <taxon>Bacillati</taxon>
        <taxon>Bacillota</taxon>
        <taxon>Bacilli</taxon>
        <taxon>Lactobacillales</taxon>
        <taxon>Streptococcaceae</taxon>
        <taxon>Lactococcus</taxon>
    </lineage>
</organism>
<evidence type="ECO:0000313" key="2">
    <source>
        <dbReference type="Proteomes" id="UP001565242"/>
    </source>
</evidence>
<name>A0ABV4DDD7_9LACT</name>
<evidence type="ECO:0000313" key="1">
    <source>
        <dbReference type="EMBL" id="MEY8538195.1"/>
    </source>
</evidence>
<dbReference type="RefSeq" id="WP_369918408.1">
    <property type="nucleotide sequence ID" value="NZ_JBCLSQ010000015.1"/>
</dbReference>
<accession>A0ABV4DDD7</accession>
<protein>
    <submittedName>
        <fullName evidence="1">Antitoxin</fullName>
    </submittedName>
</protein>
<gene>
    <name evidence="1" type="ORF">AALM99_07050</name>
</gene>